<dbReference type="KEGG" id="ccah:DWG20_12295"/>
<protein>
    <submittedName>
        <fullName evidence="1">OsmC family peroxiredoxin</fullName>
    </submittedName>
</protein>
<evidence type="ECO:0000313" key="1">
    <source>
        <dbReference type="EMBL" id="AXK40161.1"/>
    </source>
</evidence>
<accession>A0A345Y8A9</accession>
<gene>
    <name evidence="1" type="ORF">DWG20_12295</name>
</gene>
<dbReference type="Pfam" id="PF02566">
    <property type="entry name" value="OsmC"/>
    <property type="match status" value="1"/>
</dbReference>
<sequence>MRLIASASVTSTPFNYTHRVETAGFELLSDEPPSSGGQNAGPAPYDYLLASLGACTAITLRMYAEKKGWHIGELQISLTLSKDQEGRAWIERSISTDALLDDTQWARLLEIADKSPVTRTLLKGANISTSRAAPENV</sequence>
<dbReference type="OrthoDB" id="9789573at2"/>
<dbReference type="InterPro" id="IPR015946">
    <property type="entry name" value="KH_dom-like_a/b"/>
</dbReference>
<proteinExistence type="predicted"/>
<dbReference type="AlphaFoldDB" id="A0A345Y8A9"/>
<dbReference type="PANTHER" id="PTHR39624">
    <property type="entry name" value="PROTEIN INVOLVED IN RIMO-MEDIATED BETA-METHYLTHIOLATION OF RIBOSOMAL PROTEIN S12 YCAO"/>
    <property type="match status" value="1"/>
</dbReference>
<dbReference type="PANTHER" id="PTHR39624:SF2">
    <property type="entry name" value="OSMC-LIKE PROTEIN"/>
    <property type="match status" value="1"/>
</dbReference>
<dbReference type="Gene3D" id="3.30.300.20">
    <property type="match status" value="1"/>
</dbReference>
<dbReference type="SUPFAM" id="SSF82784">
    <property type="entry name" value="OsmC-like"/>
    <property type="match status" value="1"/>
</dbReference>
<dbReference type="EMBL" id="CP031337">
    <property type="protein sequence ID" value="AXK40161.1"/>
    <property type="molecule type" value="Genomic_DNA"/>
</dbReference>
<reference evidence="1 2" key="1">
    <citation type="submission" date="2018-07" db="EMBL/GenBank/DDBJ databases">
        <title>Crenobacter cavernae sp. nov., isolated from a karst cave.</title>
        <authorList>
            <person name="Zhu H."/>
        </authorList>
    </citation>
    <scope>NUCLEOTIDE SEQUENCE [LARGE SCALE GENOMIC DNA]</scope>
    <source>
        <strain evidence="1 2">K1W11S-77</strain>
    </source>
</reference>
<evidence type="ECO:0000313" key="2">
    <source>
        <dbReference type="Proteomes" id="UP000254537"/>
    </source>
</evidence>
<dbReference type="Proteomes" id="UP000254537">
    <property type="component" value="Chromosome"/>
</dbReference>
<organism evidence="1 2">
    <name type="scientific">Crenobacter cavernae</name>
    <dbReference type="NCBI Taxonomy" id="2290923"/>
    <lineage>
        <taxon>Bacteria</taxon>
        <taxon>Pseudomonadati</taxon>
        <taxon>Pseudomonadota</taxon>
        <taxon>Betaproteobacteria</taxon>
        <taxon>Neisseriales</taxon>
        <taxon>Neisseriaceae</taxon>
        <taxon>Crenobacter</taxon>
    </lineage>
</organism>
<dbReference type="RefSeq" id="WP_115434091.1">
    <property type="nucleotide sequence ID" value="NZ_CP031337.1"/>
</dbReference>
<name>A0A345Y8A9_9NEIS</name>
<dbReference type="InterPro" id="IPR036102">
    <property type="entry name" value="OsmC/Ohrsf"/>
</dbReference>
<dbReference type="InterPro" id="IPR003718">
    <property type="entry name" value="OsmC/Ohr_fam"/>
</dbReference>